<gene>
    <name evidence="5" type="primary">LOC104943623</name>
</gene>
<sequence length="78" mass="8215">VAISSPFGGEDQQGLVYIFNGFSEGLKEKPSQVISGQWAAGSVPASFGFSLRGNKDLDMNGYPDLIVGAFGVNKAVLY</sequence>
<dbReference type="GO" id="GO:0001525">
    <property type="term" value="P:angiogenesis"/>
    <property type="evidence" value="ECO:0007669"/>
    <property type="project" value="TreeGrafter"/>
</dbReference>
<keyword evidence="3" id="KW-0401">Integrin</keyword>
<dbReference type="OrthoDB" id="5317514at2759"/>
<dbReference type="InterPro" id="IPR000413">
    <property type="entry name" value="Integrin_alpha"/>
</dbReference>
<dbReference type="InterPro" id="IPR013519">
    <property type="entry name" value="Int_alpha_beta-p"/>
</dbReference>
<dbReference type="SUPFAM" id="SSF69318">
    <property type="entry name" value="Integrin alpha N-terminal domain"/>
    <property type="match status" value="1"/>
</dbReference>
<dbReference type="GO" id="GO:0007229">
    <property type="term" value="P:integrin-mediated signaling pathway"/>
    <property type="evidence" value="ECO:0007669"/>
    <property type="project" value="UniProtKB-KW"/>
</dbReference>
<dbReference type="KEGG" id="ncc:104943623"/>
<dbReference type="PRINTS" id="PR01185">
    <property type="entry name" value="INTEGRINA"/>
</dbReference>
<accession>A0A6I9MM13</accession>
<dbReference type="GO" id="GO:0007160">
    <property type="term" value="P:cell-matrix adhesion"/>
    <property type="evidence" value="ECO:0007669"/>
    <property type="project" value="TreeGrafter"/>
</dbReference>
<evidence type="ECO:0000256" key="3">
    <source>
        <dbReference type="RuleBase" id="RU003762"/>
    </source>
</evidence>
<dbReference type="GO" id="GO:0098609">
    <property type="term" value="P:cell-cell adhesion"/>
    <property type="evidence" value="ECO:0007669"/>
    <property type="project" value="TreeGrafter"/>
</dbReference>
<comment type="similarity">
    <text evidence="3">Belongs to the integrin alpha chain family.</text>
</comment>
<feature type="non-terminal residue" evidence="5">
    <location>
        <position position="1"/>
    </location>
</feature>
<keyword evidence="4" id="KW-1185">Reference proteome</keyword>
<dbReference type="Proteomes" id="UP000504611">
    <property type="component" value="Unplaced"/>
</dbReference>
<protein>
    <submittedName>
        <fullName evidence="5">Integrin alpha-V-like</fullName>
    </submittedName>
</protein>
<dbReference type="AlphaFoldDB" id="A0A6I9MM13"/>
<organism evidence="4 5">
    <name type="scientific">Notothenia coriiceps</name>
    <name type="common">black rockcod</name>
    <dbReference type="NCBI Taxonomy" id="8208"/>
    <lineage>
        <taxon>Eukaryota</taxon>
        <taxon>Metazoa</taxon>
        <taxon>Chordata</taxon>
        <taxon>Craniata</taxon>
        <taxon>Vertebrata</taxon>
        <taxon>Euteleostomi</taxon>
        <taxon>Actinopterygii</taxon>
        <taxon>Neopterygii</taxon>
        <taxon>Teleostei</taxon>
        <taxon>Neoteleostei</taxon>
        <taxon>Acanthomorphata</taxon>
        <taxon>Eupercaria</taxon>
        <taxon>Perciformes</taxon>
        <taxon>Notothenioidei</taxon>
        <taxon>Nototheniidae</taxon>
        <taxon>Notothenia</taxon>
    </lineage>
</organism>
<dbReference type="Gene3D" id="2.130.10.130">
    <property type="entry name" value="Integrin alpha, N-terminal"/>
    <property type="match status" value="1"/>
</dbReference>
<feature type="non-terminal residue" evidence="5">
    <location>
        <position position="78"/>
    </location>
</feature>
<evidence type="ECO:0000256" key="2">
    <source>
        <dbReference type="PROSITE-ProRule" id="PRU00803"/>
    </source>
</evidence>
<evidence type="ECO:0000313" key="4">
    <source>
        <dbReference type="Proteomes" id="UP000504611"/>
    </source>
</evidence>
<feature type="repeat" description="FG-GAP" evidence="2">
    <location>
        <begin position="32"/>
        <end position="78"/>
    </location>
</feature>
<evidence type="ECO:0000256" key="1">
    <source>
        <dbReference type="ARBA" id="ARBA00023180"/>
    </source>
</evidence>
<keyword evidence="3" id="KW-0130">Cell adhesion</keyword>
<dbReference type="PANTHER" id="PTHR23220">
    <property type="entry name" value="INTEGRIN ALPHA"/>
    <property type="match status" value="1"/>
</dbReference>
<comment type="subcellular location">
    <subcellularLocation>
        <location evidence="3">Membrane</location>
        <topology evidence="3">Single-pass type I membrane protein</topology>
    </subcellularLocation>
</comment>
<dbReference type="GO" id="GO:0033627">
    <property type="term" value="P:cell adhesion mediated by integrin"/>
    <property type="evidence" value="ECO:0007669"/>
    <property type="project" value="TreeGrafter"/>
</dbReference>
<dbReference type="GeneID" id="104943623"/>
<dbReference type="PROSITE" id="PS51470">
    <property type="entry name" value="FG_GAP"/>
    <property type="match status" value="1"/>
</dbReference>
<proteinExistence type="inferred from homology"/>
<keyword evidence="3" id="KW-0675">Receptor</keyword>
<reference evidence="5" key="1">
    <citation type="submission" date="2025-08" db="UniProtKB">
        <authorList>
            <consortium name="RefSeq"/>
        </authorList>
    </citation>
    <scope>IDENTIFICATION</scope>
    <source>
        <tissue evidence="5">Muscle</tissue>
    </source>
</reference>
<keyword evidence="1" id="KW-0325">Glycoprotein</keyword>
<dbReference type="GO" id="GO:0009897">
    <property type="term" value="C:external side of plasma membrane"/>
    <property type="evidence" value="ECO:0007669"/>
    <property type="project" value="TreeGrafter"/>
</dbReference>
<dbReference type="InterPro" id="IPR028994">
    <property type="entry name" value="Integrin_alpha_N"/>
</dbReference>
<name>A0A6I9MM13_9TELE</name>
<dbReference type="PANTHER" id="PTHR23220:SF3">
    <property type="entry name" value="INTEGRIN ALPHA-5"/>
    <property type="match status" value="1"/>
</dbReference>
<dbReference type="GO" id="GO:0005178">
    <property type="term" value="F:integrin binding"/>
    <property type="evidence" value="ECO:0007669"/>
    <property type="project" value="TreeGrafter"/>
</dbReference>
<dbReference type="RefSeq" id="XP_010767379.1">
    <property type="nucleotide sequence ID" value="XM_010769077.1"/>
</dbReference>
<dbReference type="GO" id="GO:0008305">
    <property type="term" value="C:integrin complex"/>
    <property type="evidence" value="ECO:0007669"/>
    <property type="project" value="InterPro"/>
</dbReference>
<evidence type="ECO:0000313" key="5">
    <source>
        <dbReference type="RefSeq" id="XP_010767379.1"/>
    </source>
</evidence>